<evidence type="ECO:0000313" key="7">
    <source>
        <dbReference type="Proteomes" id="UP000067689"/>
    </source>
</evidence>
<dbReference type="PATRIC" id="fig|2041.4.peg.2627"/>
<feature type="domain" description="ABC transporter" evidence="5">
    <location>
        <begin position="5"/>
        <end position="238"/>
    </location>
</feature>
<dbReference type="PANTHER" id="PTHR19211">
    <property type="entry name" value="ATP-BINDING TRANSPORT PROTEIN-RELATED"/>
    <property type="match status" value="1"/>
</dbReference>
<dbReference type="STRING" id="2041.AERYTH_12635"/>
<dbReference type="Pfam" id="PF00005">
    <property type="entry name" value="ABC_tran"/>
    <property type="match status" value="2"/>
</dbReference>
<dbReference type="PANTHER" id="PTHR19211:SF6">
    <property type="entry name" value="BLL7188 PROTEIN"/>
    <property type="match status" value="1"/>
</dbReference>
<dbReference type="EMBL" id="CP011502">
    <property type="protein sequence ID" value="ALX05481.1"/>
    <property type="molecule type" value="Genomic_DNA"/>
</dbReference>
<dbReference type="InterPro" id="IPR027417">
    <property type="entry name" value="P-loop_NTPase"/>
</dbReference>
<accession>A0A0U4BC87</accession>
<feature type="domain" description="ABC transporter" evidence="5">
    <location>
        <begin position="335"/>
        <end position="534"/>
    </location>
</feature>
<dbReference type="InterPro" id="IPR003439">
    <property type="entry name" value="ABC_transporter-like_ATP-bd"/>
</dbReference>
<dbReference type="KEGG" id="aer:AERYTH_12635"/>
<dbReference type="Gene3D" id="3.40.50.300">
    <property type="entry name" value="P-loop containing nucleotide triphosphate hydrolases"/>
    <property type="match status" value="2"/>
</dbReference>
<organism evidence="6 7">
    <name type="scientific">Aeromicrobium erythreum</name>
    <dbReference type="NCBI Taxonomy" id="2041"/>
    <lineage>
        <taxon>Bacteria</taxon>
        <taxon>Bacillati</taxon>
        <taxon>Actinomycetota</taxon>
        <taxon>Actinomycetes</taxon>
        <taxon>Propionibacteriales</taxon>
        <taxon>Nocardioidaceae</taxon>
        <taxon>Aeromicrobium</taxon>
    </lineage>
</organism>
<dbReference type="AlphaFoldDB" id="A0A0U4BC87"/>
<dbReference type="GO" id="GO:0016887">
    <property type="term" value="F:ATP hydrolysis activity"/>
    <property type="evidence" value="ECO:0007669"/>
    <property type="project" value="InterPro"/>
</dbReference>
<proteinExistence type="predicted"/>
<dbReference type="InterPro" id="IPR050611">
    <property type="entry name" value="ABCF"/>
</dbReference>
<evidence type="ECO:0000259" key="5">
    <source>
        <dbReference type="PROSITE" id="PS50893"/>
    </source>
</evidence>
<dbReference type="CDD" id="cd03221">
    <property type="entry name" value="ABCF_EF-3"/>
    <property type="match status" value="1"/>
</dbReference>
<evidence type="ECO:0000313" key="6">
    <source>
        <dbReference type="EMBL" id="ALX05481.1"/>
    </source>
</evidence>
<sequence length="534" mass="57167">MSATLSLHHLTHTWPDGTTVLAHVDLDLGPGVHGLVGTNGSGKSTLLRLFTGDLTPTEGVVAVGGTVELLPQDPVPSVRGLSVAHVLDVADTLTALRAVEAGSTDPRDFDAVGDDWDVEERARAWLDRLGLPRVGLDRDAASLSGGELVLLALAARLLRRPDVLLLDEPTNNLDRRARAHLAEALHGFGGVALVASHDRELLEHVDSIVEVHAGTVRTVTGGFSVYEEVLDAEQDAAGRAVRDARADVRRQQRELVEARTKLDRRSRTAAKAEAEKRVPKIVAHGRRMQAQVSAGRLRGAHEDHVEQARARLDAAQERVRDDREVRLELPATAVPRSRDVVVADGLVLPRVGTALDLHLRGPERVALVGPNGSGKSTLLQVLLGELAPKAGSVRVGVPVGHLAQRPALPDEQASVVDNVRRAAPDVPPQTARAQLARLLFRGRDADRVVATLSGGERLRAALACVLLAEPAPQLLLLDEPTNDLDLVSVGHLVDALRGYEGALLVVSHDERFLDDLGLDRRVELPSPGEVVPLA</sequence>
<keyword evidence="7" id="KW-1185">Reference proteome</keyword>
<evidence type="ECO:0000256" key="3">
    <source>
        <dbReference type="ARBA" id="ARBA00022840"/>
    </source>
</evidence>
<dbReference type="InterPro" id="IPR003593">
    <property type="entry name" value="AAA+_ATPase"/>
</dbReference>
<dbReference type="OrthoDB" id="5592724at2"/>
<keyword evidence="1" id="KW-0677">Repeat</keyword>
<dbReference type="FunFam" id="3.40.50.300:FF:001320">
    <property type="entry name" value="Heme ABC transporter ATP-binding protein"/>
    <property type="match status" value="1"/>
</dbReference>
<reference evidence="6 7" key="1">
    <citation type="journal article" date="1991" name="Int. J. Syst. Bacteriol.">
        <title>Description of the erythromycin-producing bacterium Arthrobacter sp. strain NRRL B-3381 as Aeromicrobium erythreum gen. nov., sp. nov.</title>
        <authorList>
            <person name="Miller E.S."/>
            <person name="Woese C.R."/>
            <person name="Brenner S."/>
        </authorList>
    </citation>
    <scope>NUCLEOTIDE SEQUENCE [LARGE SCALE GENOMIC DNA]</scope>
    <source>
        <strain evidence="6 7">AR18</strain>
    </source>
</reference>
<evidence type="ECO:0000256" key="1">
    <source>
        <dbReference type="ARBA" id="ARBA00022737"/>
    </source>
</evidence>
<evidence type="ECO:0000256" key="4">
    <source>
        <dbReference type="SAM" id="Coils"/>
    </source>
</evidence>
<name>A0A0U4BC87_9ACTN</name>
<keyword evidence="2" id="KW-0547">Nucleotide-binding</keyword>
<dbReference type="Proteomes" id="UP000067689">
    <property type="component" value="Chromosome"/>
</dbReference>
<gene>
    <name evidence="6" type="ORF">AERYTH_12635</name>
</gene>
<dbReference type="FunFam" id="3.40.50.300:FF:000597">
    <property type="entry name" value="ABC transporter ATP-binding protein"/>
    <property type="match status" value="1"/>
</dbReference>
<protein>
    <submittedName>
        <fullName evidence="6">ABC transporter</fullName>
    </submittedName>
</protein>
<dbReference type="SMART" id="SM00382">
    <property type="entry name" value="AAA"/>
    <property type="match status" value="2"/>
</dbReference>
<dbReference type="RefSeq" id="WP_067859277.1">
    <property type="nucleotide sequence ID" value="NZ_CP011502.1"/>
</dbReference>
<dbReference type="PROSITE" id="PS50893">
    <property type="entry name" value="ABC_TRANSPORTER_2"/>
    <property type="match status" value="2"/>
</dbReference>
<dbReference type="GO" id="GO:0005524">
    <property type="term" value="F:ATP binding"/>
    <property type="evidence" value="ECO:0007669"/>
    <property type="project" value="UniProtKB-KW"/>
</dbReference>
<keyword evidence="3" id="KW-0067">ATP-binding</keyword>
<dbReference type="SUPFAM" id="SSF52540">
    <property type="entry name" value="P-loop containing nucleoside triphosphate hydrolases"/>
    <property type="match status" value="2"/>
</dbReference>
<keyword evidence="4" id="KW-0175">Coiled coil</keyword>
<feature type="coiled-coil region" evidence="4">
    <location>
        <begin position="241"/>
        <end position="325"/>
    </location>
</feature>
<evidence type="ECO:0000256" key="2">
    <source>
        <dbReference type="ARBA" id="ARBA00022741"/>
    </source>
</evidence>